<dbReference type="InterPro" id="IPR045584">
    <property type="entry name" value="Pilin-like"/>
</dbReference>
<evidence type="ECO:0000313" key="1">
    <source>
        <dbReference type="EMBL" id="MDP8566908.1"/>
    </source>
</evidence>
<sequence length="166" mass="18614">MNQLSQHTRGCRRKSTGFTLVELLVTLVLLTLLVTSASPVVQLNAKREKERELKRALWQIRDAIDDYKSAVDQGLVKKSADDSGYPPNLQILVIGVANSQDPAKKKIRFLRRMPRDPFASDPTLSNAQTWRIHGYDGAVDDMAKDVFDVSSRATGTGINQQPYSEW</sequence>
<dbReference type="InterPro" id="IPR012902">
    <property type="entry name" value="N_methyl_site"/>
</dbReference>
<dbReference type="NCBIfam" id="TIGR02532">
    <property type="entry name" value="IV_pilin_GFxxxE"/>
    <property type="match status" value="1"/>
</dbReference>
<dbReference type="PROSITE" id="PS00409">
    <property type="entry name" value="PROKAR_NTER_METHYL"/>
    <property type="match status" value="1"/>
</dbReference>
<name>A0ABT9JQS4_9PROT</name>
<accession>A0ABT9JQS4</accession>
<dbReference type="SUPFAM" id="SSF54523">
    <property type="entry name" value="Pili subunits"/>
    <property type="match status" value="1"/>
</dbReference>
<dbReference type="Proteomes" id="UP001225906">
    <property type="component" value="Unassembled WGS sequence"/>
</dbReference>
<protein>
    <submittedName>
        <fullName evidence="1">Prepilin-type N-terminal cleavage/methylation domain-containing protein</fullName>
    </submittedName>
</protein>
<dbReference type="Gene3D" id="3.30.700.10">
    <property type="entry name" value="Glycoprotein, Type 4 Pilin"/>
    <property type="match status" value="1"/>
</dbReference>
<dbReference type="RefSeq" id="WP_306388607.1">
    <property type="nucleotide sequence ID" value="NZ_JAVCAP010000004.1"/>
</dbReference>
<gene>
    <name evidence="1" type="ORF">Q9291_03500</name>
</gene>
<comment type="caution">
    <text evidence="1">The sequence shown here is derived from an EMBL/GenBank/DDBJ whole genome shotgun (WGS) entry which is preliminary data.</text>
</comment>
<keyword evidence="2" id="KW-1185">Reference proteome</keyword>
<dbReference type="EMBL" id="JAVCAP010000004">
    <property type="protein sequence ID" value="MDP8566908.1"/>
    <property type="molecule type" value="Genomic_DNA"/>
</dbReference>
<organism evidence="1 2">
    <name type="scientific">Methylophilus aquaticus</name>
    <dbReference type="NCBI Taxonomy" id="1971610"/>
    <lineage>
        <taxon>Bacteria</taxon>
        <taxon>Pseudomonadati</taxon>
        <taxon>Pseudomonadota</taxon>
        <taxon>Betaproteobacteria</taxon>
        <taxon>Nitrosomonadales</taxon>
        <taxon>Methylophilaceae</taxon>
        <taxon>Methylophilus</taxon>
    </lineage>
</organism>
<proteinExistence type="predicted"/>
<reference evidence="2" key="1">
    <citation type="journal article" date="2019" name="Int. J. Syst. Evol. Microbiol.">
        <title>The Global Catalogue of Microorganisms (GCM) 10K type strain sequencing project: providing services to taxonomists for standard genome sequencing and annotation.</title>
        <authorList>
            <consortium name="The Broad Institute Genomics Platform"/>
            <consortium name="The Broad Institute Genome Sequencing Center for Infectious Disease"/>
            <person name="Wu L."/>
            <person name="Ma J."/>
        </authorList>
    </citation>
    <scope>NUCLEOTIDE SEQUENCE [LARGE SCALE GENOMIC DNA]</scope>
    <source>
        <strain evidence="2">VKM B-3159</strain>
    </source>
</reference>
<evidence type="ECO:0000313" key="2">
    <source>
        <dbReference type="Proteomes" id="UP001225906"/>
    </source>
</evidence>
<dbReference type="Pfam" id="PF07963">
    <property type="entry name" value="N_methyl"/>
    <property type="match status" value="1"/>
</dbReference>